<keyword evidence="3 5" id="KW-0687">Ribonucleoprotein</keyword>
<comment type="function">
    <text evidence="5">Forms part of the polypeptide exit tunnel.</text>
</comment>
<dbReference type="InterPro" id="IPR023574">
    <property type="entry name" value="Ribosomal_uL4_dom_sf"/>
</dbReference>
<dbReference type="EMBL" id="PFLX01000015">
    <property type="protein sequence ID" value="PIY90966.1"/>
    <property type="molecule type" value="Genomic_DNA"/>
</dbReference>
<dbReference type="Gene3D" id="3.40.1370.10">
    <property type="match status" value="1"/>
</dbReference>
<gene>
    <name evidence="5" type="primary">rplD</name>
    <name evidence="7" type="ORF">COY72_00535</name>
</gene>
<proteinExistence type="inferred from homology"/>
<dbReference type="GO" id="GO:0019843">
    <property type="term" value="F:rRNA binding"/>
    <property type="evidence" value="ECO:0007669"/>
    <property type="project" value="UniProtKB-UniRule"/>
</dbReference>
<comment type="subunit">
    <text evidence="5">Part of the 50S ribosomal subunit.</text>
</comment>
<evidence type="ECO:0000256" key="2">
    <source>
        <dbReference type="ARBA" id="ARBA00022980"/>
    </source>
</evidence>
<protein>
    <recommendedName>
        <fullName evidence="4 5">Large ribosomal subunit protein uL4</fullName>
    </recommendedName>
</protein>
<comment type="caution">
    <text evidence="7">The sequence shown here is derived from an EMBL/GenBank/DDBJ whole genome shotgun (WGS) entry which is preliminary data.</text>
</comment>
<dbReference type="HAMAP" id="MF_01328_B">
    <property type="entry name" value="Ribosomal_uL4_B"/>
    <property type="match status" value="1"/>
</dbReference>
<comment type="similarity">
    <text evidence="1 5">Belongs to the universal ribosomal protein uL4 family.</text>
</comment>
<dbReference type="AlphaFoldDB" id="A0A2M7R842"/>
<dbReference type="PANTHER" id="PTHR10746">
    <property type="entry name" value="50S RIBOSOMAL PROTEIN L4"/>
    <property type="match status" value="1"/>
</dbReference>
<feature type="compositionally biased region" description="Basic residues" evidence="6">
    <location>
        <begin position="62"/>
        <end position="76"/>
    </location>
</feature>
<evidence type="ECO:0000256" key="6">
    <source>
        <dbReference type="SAM" id="MobiDB-lite"/>
    </source>
</evidence>
<reference evidence="8" key="1">
    <citation type="submission" date="2017-09" db="EMBL/GenBank/DDBJ databases">
        <title>Depth-based differentiation of microbial function through sediment-hosted aquifers and enrichment of novel symbionts in the deep terrestrial subsurface.</title>
        <authorList>
            <person name="Probst A.J."/>
            <person name="Ladd B."/>
            <person name="Jarett J.K."/>
            <person name="Geller-Mcgrath D.E."/>
            <person name="Sieber C.M.K."/>
            <person name="Emerson J.B."/>
            <person name="Anantharaman K."/>
            <person name="Thomas B.C."/>
            <person name="Malmstrom R."/>
            <person name="Stieglmeier M."/>
            <person name="Klingl A."/>
            <person name="Woyke T."/>
            <person name="Ryan C.M."/>
            <person name="Banfield J.F."/>
        </authorList>
    </citation>
    <scope>NUCLEOTIDE SEQUENCE [LARGE SCALE GENOMIC DNA]</scope>
</reference>
<organism evidence="7 8">
    <name type="scientific">Candidatus Nealsonbacteria bacterium CG_4_10_14_0_8_um_filter_35_10</name>
    <dbReference type="NCBI Taxonomy" id="1974683"/>
    <lineage>
        <taxon>Bacteria</taxon>
        <taxon>Candidatus Nealsoniibacteriota</taxon>
    </lineage>
</organism>
<dbReference type="SUPFAM" id="SSF52166">
    <property type="entry name" value="Ribosomal protein L4"/>
    <property type="match status" value="1"/>
</dbReference>
<keyword evidence="5" id="KW-0694">RNA-binding</keyword>
<dbReference type="InterPro" id="IPR002136">
    <property type="entry name" value="Ribosomal_uL4"/>
</dbReference>
<dbReference type="GO" id="GO:1990904">
    <property type="term" value="C:ribonucleoprotein complex"/>
    <property type="evidence" value="ECO:0007669"/>
    <property type="project" value="UniProtKB-KW"/>
</dbReference>
<feature type="region of interest" description="Disordered" evidence="6">
    <location>
        <begin position="50"/>
        <end position="77"/>
    </location>
</feature>
<evidence type="ECO:0000256" key="4">
    <source>
        <dbReference type="ARBA" id="ARBA00035244"/>
    </source>
</evidence>
<dbReference type="Proteomes" id="UP000230055">
    <property type="component" value="Unassembled WGS sequence"/>
</dbReference>
<dbReference type="GO" id="GO:0005840">
    <property type="term" value="C:ribosome"/>
    <property type="evidence" value="ECO:0007669"/>
    <property type="project" value="UniProtKB-KW"/>
</dbReference>
<evidence type="ECO:0000256" key="3">
    <source>
        <dbReference type="ARBA" id="ARBA00023274"/>
    </source>
</evidence>
<dbReference type="NCBIfam" id="TIGR03953">
    <property type="entry name" value="rplD_bact"/>
    <property type="match status" value="1"/>
</dbReference>
<dbReference type="GO" id="GO:0006412">
    <property type="term" value="P:translation"/>
    <property type="evidence" value="ECO:0007669"/>
    <property type="project" value="UniProtKB-UniRule"/>
</dbReference>
<keyword evidence="5" id="KW-0699">rRNA-binding</keyword>
<name>A0A2M7R842_9BACT</name>
<evidence type="ECO:0000313" key="8">
    <source>
        <dbReference type="Proteomes" id="UP000230055"/>
    </source>
</evidence>
<comment type="function">
    <text evidence="5">One of the primary rRNA binding proteins, this protein initially binds near the 5'-end of the 23S rRNA. It is important during the early stages of 50S assembly. It makes multiple contacts with different domains of the 23S rRNA in the assembled 50S subunit and ribosome.</text>
</comment>
<dbReference type="InterPro" id="IPR013005">
    <property type="entry name" value="Ribosomal_uL4-like"/>
</dbReference>
<evidence type="ECO:0000313" key="7">
    <source>
        <dbReference type="EMBL" id="PIY90966.1"/>
    </source>
</evidence>
<keyword evidence="2 5" id="KW-0689">Ribosomal protein</keyword>
<dbReference type="Pfam" id="PF00573">
    <property type="entry name" value="Ribosomal_L4"/>
    <property type="match status" value="1"/>
</dbReference>
<accession>A0A2M7R842</accession>
<evidence type="ECO:0000256" key="1">
    <source>
        <dbReference type="ARBA" id="ARBA00010528"/>
    </source>
</evidence>
<dbReference type="PANTHER" id="PTHR10746:SF6">
    <property type="entry name" value="LARGE RIBOSOMAL SUBUNIT PROTEIN UL4M"/>
    <property type="match status" value="1"/>
</dbReference>
<evidence type="ECO:0000256" key="5">
    <source>
        <dbReference type="HAMAP-Rule" id="MF_01328"/>
    </source>
</evidence>
<sequence length="213" mass="24443">MLVNTYNQKGEKLSQTRLPSEIFDIKINPDLVYQVTVSQMANRRKTIAHTKTRAEVSGGGRKPWRQKGTGRARHGSIRSPIWRHGGVAFGPRKEKIFKKEIPKKMRRKALLMILSTKAKENLLILLDSLKIEKPKTKLMAKIIDNLKKKIKDFKGSLLIALPQKDETLYRTSRNIPDVGIVEARNLNALDLLSFKYLLMPKETIKVIKETFLK</sequence>
<dbReference type="GO" id="GO:0003735">
    <property type="term" value="F:structural constituent of ribosome"/>
    <property type="evidence" value="ECO:0007669"/>
    <property type="project" value="InterPro"/>
</dbReference>